<protein>
    <submittedName>
        <fullName evidence="2">Uncharacterized protein</fullName>
    </submittedName>
</protein>
<dbReference type="Proteomes" id="UP000299102">
    <property type="component" value="Unassembled WGS sequence"/>
</dbReference>
<dbReference type="AlphaFoldDB" id="A0A4C1XQF7"/>
<organism evidence="2 3">
    <name type="scientific">Eumeta variegata</name>
    <name type="common">Bagworm moth</name>
    <name type="synonym">Eumeta japonica</name>
    <dbReference type="NCBI Taxonomy" id="151549"/>
    <lineage>
        <taxon>Eukaryota</taxon>
        <taxon>Metazoa</taxon>
        <taxon>Ecdysozoa</taxon>
        <taxon>Arthropoda</taxon>
        <taxon>Hexapoda</taxon>
        <taxon>Insecta</taxon>
        <taxon>Pterygota</taxon>
        <taxon>Neoptera</taxon>
        <taxon>Endopterygota</taxon>
        <taxon>Lepidoptera</taxon>
        <taxon>Glossata</taxon>
        <taxon>Ditrysia</taxon>
        <taxon>Tineoidea</taxon>
        <taxon>Psychidae</taxon>
        <taxon>Oiketicinae</taxon>
        <taxon>Eumeta</taxon>
    </lineage>
</organism>
<sequence length="168" mass="18669">MSAGNSQRSRIEFELPSPRGASEAGHPRPAADRPGRTESELKMYYGHYFWGRAARGNNPARLIENQHNLKRDTNENMFYDSTRFVLSDDVSLNINRKFNTPWGGGFVIYKTTSAGAHSSAGRLRLYSKRTSRGRTDAIPINGLERSRPAAAPAPAPARASLAYSVWRS</sequence>
<evidence type="ECO:0000313" key="2">
    <source>
        <dbReference type="EMBL" id="GBP66091.1"/>
    </source>
</evidence>
<name>A0A4C1XQF7_EUMVA</name>
<evidence type="ECO:0000313" key="3">
    <source>
        <dbReference type="Proteomes" id="UP000299102"/>
    </source>
</evidence>
<evidence type="ECO:0000256" key="1">
    <source>
        <dbReference type="SAM" id="MobiDB-lite"/>
    </source>
</evidence>
<gene>
    <name evidence="2" type="ORF">EVAR_37553_1</name>
</gene>
<reference evidence="2 3" key="1">
    <citation type="journal article" date="2019" name="Commun. Biol.">
        <title>The bagworm genome reveals a unique fibroin gene that provides high tensile strength.</title>
        <authorList>
            <person name="Kono N."/>
            <person name="Nakamura H."/>
            <person name="Ohtoshi R."/>
            <person name="Tomita M."/>
            <person name="Numata K."/>
            <person name="Arakawa K."/>
        </authorList>
    </citation>
    <scope>NUCLEOTIDE SEQUENCE [LARGE SCALE GENOMIC DNA]</scope>
</reference>
<keyword evidence="3" id="KW-1185">Reference proteome</keyword>
<proteinExistence type="predicted"/>
<comment type="caution">
    <text evidence="2">The sequence shown here is derived from an EMBL/GenBank/DDBJ whole genome shotgun (WGS) entry which is preliminary data.</text>
</comment>
<dbReference type="EMBL" id="BGZK01000947">
    <property type="protein sequence ID" value="GBP66091.1"/>
    <property type="molecule type" value="Genomic_DNA"/>
</dbReference>
<feature type="compositionally biased region" description="Basic and acidic residues" evidence="1">
    <location>
        <begin position="25"/>
        <end position="36"/>
    </location>
</feature>
<accession>A0A4C1XQF7</accession>
<feature type="region of interest" description="Disordered" evidence="1">
    <location>
        <begin position="1"/>
        <end position="36"/>
    </location>
</feature>